<accession>A0ABD0YGE4</accession>
<proteinExistence type="predicted"/>
<reference evidence="3 4" key="1">
    <citation type="submission" date="2024-07" db="EMBL/GenBank/DDBJ databases">
        <title>Chromosome-level genome assembly of the water stick insect Ranatra chinensis (Heteroptera: Nepidae).</title>
        <authorList>
            <person name="Liu X."/>
        </authorList>
    </citation>
    <scope>NUCLEOTIDE SEQUENCE [LARGE SCALE GENOMIC DNA]</scope>
    <source>
        <strain evidence="3">Cailab_2021Rc</strain>
        <tissue evidence="3">Muscle</tissue>
    </source>
</reference>
<dbReference type="EMBL" id="JBFDAA010000008">
    <property type="protein sequence ID" value="KAL1130194.1"/>
    <property type="molecule type" value="Genomic_DNA"/>
</dbReference>
<sequence>EEEAQNQYCSCVGTICRCCVDFDISYVDLGGPGCVAIIYKPDDKKLFVNVTYGDSQLHIDQIKDTVPTTTCISLLGELAQLCAEFTDIEQAEQGPKGCVSLTPKLLGSIQETYKLGCFTVATQGMTFSHSHDHTHHHHHHSHHHHAPTPRYQSAIK</sequence>
<keyword evidence="4" id="KW-1185">Reference proteome</keyword>
<evidence type="ECO:0000313" key="3">
    <source>
        <dbReference type="EMBL" id="KAL1130194.1"/>
    </source>
</evidence>
<dbReference type="InterPro" id="IPR031941">
    <property type="entry name" value="DUF4773"/>
</dbReference>
<feature type="region of interest" description="Disordered" evidence="1">
    <location>
        <begin position="129"/>
        <end position="156"/>
    </location>
</feature>
<feature type="domain" description="DUF4773" evidence="2">
    <location>
        <begin position="8"/>
        <end position="124"/>
    </location>
</feature>
<dbReference type="PANTHER" id="PTHR36299:SF2">
    <property type="entry name" value="DUF4773 DOMAIN-CONTAINING PROTEIN"/>
    <property type="match status" value="1"/>
</dbReference>
<evidence type="ECO:0000313" key="4">
    <source>
        <dbReference type="Proteomes" id="UP001558652"/>
    </source>
</evidence>
<comment type="caution">
    <text evidence="3">The sequence shown here is derived from an EMBL/GenBank/DDBJ whole genome shotgun (WGS) entry which is preliminary data.</text>
</comment>
<dbReference type="Proteomes" id="UP001558652">
    <property type="component" value="Unassembled WGS sequence"/>
</dbReference>
<gene>
    <name evidence="3" type="ORF">AAG570_013132</name>
</gene>
<protein>
    <recommendedName>
        <fullName evidence="2">DUF4773 domain-containing protein</fullName>
    </recommendedName>
</protein>
<dbReference type="Pfam" id="PF15998">
    <property type="entry name" value="DUF4773"/>
    <property type="match status" value="1"/>
</dbReference>
<dbReference type="PANTHER" id="PTHR36299">
    <property type="entry name" value="AGAP008005-PA"/>
    <property type="match status" value="1"/>
</dbReference>
<dbReference type="AlphaFoldDB" id="A0ABD0YGE4"/>
<feature type="non-terminal residue" evidence="3">
    <location>
        <position position="1"/>
    </location>
</feature>
<organism evidence="3 4">
    <name type="scientific">Ranatra chinensis</name>
    <dbReference type="NCBI Taxonomy" id="642074"/>
    <lineage>
        <taxon>Eukaryota</taxon>
        <taxon>Metazoa</taxon>
        <taxon>Ecdysozoa</taxon>
        <taxon>Arthropoda</taxon>
        <taxon>Hexapoda</taxon>
        <taxon>Insecta</taxon>
        <taxon>Pterygota</taxon>
        <taxon>Neoptera</taxon>
        <taxon>Paraneoptera</taxon>
        <taxon>Hemiptera</taxon>
        <taxon>Heteroptera</taxon>
        <taxon>Panheteroptera</taxon>
        <taxon>Nepomorpha</taxon>
        <taxon>Nepidae</taxon>
        <taxon>Ranatrinae</taxon>
        <taxon>Ranatra</taxon>
    </lineage>
</organism>
<evidence type="ECO:0000259" key="2">
    <source>
        <dbReference type="Pfam" id="PF15998"/>
    </source>
</evidence>
<evidence type="ECO:0000256" key="1">
    <source>
        <dbReference type="SAM" id="MobiDB-lite"/>
    </source>
</evidence>
<feature type="compositionally biased region" description="Basic residues" evidence="1">
    <location>
        <begin position="132"/>
        <end position="147"/>
    </location>
</feature>
<name>A0ABD0YGE4_9HEMI</name>